<proteinExistence type="predicted"/>
<dbReference type="CDD" id="cd04333">
    <property type="entry name" value="ProX_deacylase"/>
    <property type="match status" value="1"/>
</dbReference>
<dbReference type="InterPro" id="IPR007214">
    <property type="entry name" value="YbaK/aa-tRNA-synth-assoc-dom"/>
</dbReference>
<sequence>MSAESVRAFFSAHAPDVAIIDQGVSTATVNEAAEALGVVPARIAKTLSLRVGNEVALVVARGDARLNNGKAKAALGARPRMLGLEEVEGLTGHPVGGVCPFGLTSPLPVYCDISLRDFETVFPAAGSRTTSVELTPERLAELTAARWIDICTIPEDNLAEEN</sequence>
<dbReference type="InterPro" id="IPR036754">
    <property type="entry name" value="YbaK/aa-tRNA-synt-asso_dom_sf"/>
</dbReference>
<dbReference type="PANTHER" id="PTHR30411">
    <property type="entry name" value="CYTOPLASMIC PROTEIN"/>
    <property type="match status" value="1"/>
</dbReference>
<feature type="domain" description="YbaK/aminoacyl-tRNA synthetase-associated" evidence="1">
    <location>
        <begin position="26"/>
        <end position="141"/>
    </location>
</feature>
<name>A0ABQ1EU29_SPHSA</name>
<keyword evidence="3" id="KW-1185">Reference proteome</keyword>
<dbReference type="SUPFAM" id="SSF55826">
    <property type="entry name" value="YbaK/ProRS associated domain"/>
    <property type="match status" value="1"/>
</dbReference>
<organism evidence="2 3">
    <name type="scientific">Sphingobium fuliginis (strain ATCC 27551)</name>
    <dbReference type="NCBI Taxonomy" id="336203"/>
    <lineage>
        <taxon>Bacteria</taxon>
        <taxon>Pseudomonadati</taxon>
        <taxon>Pseudomonadota</taxon>
        <taxon>Alphaproteobacteria</taxon>
        <taxon>Sphingomonadales</taxon>
        <taxon>Sphingomonadaceae</taxon>
        <taxon>Sphingobium</taxon>
    </lineage>
</organism>
<evidence type="ECO:0000313" key="3">
    <source>
        <dbReference type="Proteomes" id="UP000628109"/>
    </source>
</evidence>
<dbReference type="Pfam" id="PF04073">
    <property type="entry name" value="tRNA_edit"/>
    <property type="match status" value="1"/>
</dbReference>
<evidence type="ECO:0000259" key="1">
    <source>
        <dbReference type="Pfam" id="PF04073"/>
    </source>
</evidence>
<gene>
    <name evidence="2" type="ORF">GCM10019071_16120</name>
</gene>
<dbReference type="RefSeq" id="WP_044662471.1">
    <property type="nucleotide sequence ID" value="NZ_BMDU01000003.1"/>
</dbReference>
<dbReference type="PANTHER" id="PTHR30411:SF1">
    <property type="entry name" value="CYTOPLASMIC PROTEIN"/>
    <property type="match status" value="1"/>
</dbReference>
<protein>
    <submittedName>
        <fullName evidence="2">Cys-tRNA(Pro)/cys-tRNA(Cys) deacylase</fullName>
    </submittedName>
</protein>
<reference evidence="3" key="1">
    <citation type="journal article" date="2019" name="Int. J. Syst. Evol. Microbiol.">
        <title>The Global Catalogue of Microorganisms (GCM) 10K type strain sequencing project: providing services to taxonomists for standard genome sequencing and annotation.</title>
        <authorList>
            <consortium name="The Broad Institute Genomics Platform"/>
            <consortium name="The Broad Institute Genome Sequencing Center for Infectious Disease"/>
            <person name="Wu L."/>
            <person name="Ma J."/>
        </authorList>
    </citation>
    <scope>NUCLEOTIDE SEQUENCE [LARGE SCALE GENOMIC DNA]</scope>
    <source>
        <strain evidence="3">CCM 7327</strain>
    </source>
</reference>
<accession>A0ABQ1EU29</accession>
<comment type="caution">
    <text evidence="2">The sequence shown here is derived from an EMBL/GenBank/DDBJ whole genome shotgun (WGS) entry which is preliminary data.</text>
</comment>
<dbReference type="EMBL" id="BMDU01000003">
    <property type="protein sequence ID" value="GFZ87425.1"/>
    <property type="molecule type" value="Genomic_DNA"/>
</dbReference>
<evidence type="ECO:0000313" key="2">
    <source>
        <dbReference type="EMBL" id="GFZ87425.1"/>
    </source>
</evidence>
<dbReference type="Proteomes" id="UP000628109">
    <property type="component" value="Unassembled WGS sequence"/>
</dbReference>
<dbReference type="Gene3D" id="3.90.960.10">
    <property type="entry name" value="YbaK/aminoacyl-tRNA synthetase-associated domain"/>
    <property type="match status" value="1"/>
</dbReference>